<evidence type="ECO:0000313" key="4">
    <source>
        <dbReference type="EMBL" id="TDS82971.1"/>
    </source>
</evidence>
<feature type="domain" description="Methyltransferase" evidence="3">
    <location>
        <begin position="48"/>
        <end position="138"/>
    </location>
</feature>
<evidence type="ECO:0000256" key="1">
    <source>
        <dbReference type="ARBA" id="ARBA00022603"/>
    </source>
</evidence>
<organism evidence="4 5">
    <name type="scientific">Nesterenkonia aurantiaca</name>
    <dbReference type="NCBI Taxonomy" id="1436010"/>
    <lineage>
        <taxon>Bacteria</taxon>
        <taxon>Bacillati</taxon>
        <taxon>Actinomycetota</taxon>
        <taxon>Actinomycetes</taxon>
        <taxon>Micrococcales</taxon>
        <taxon>Micrococcaceae</taxon>
        <taxon>Nesterenkonia</taxon>
    </lineage>
</organism>
<dbReference type="AlphaFoldDB" id="A0A4R7FW67"/>
<dbReference type="CDD" id="cd02440">
    <property type="entry name" value="AdoMet_MTases"/>
    <property type="match status" value="1"/>
</dbReference>
<keyword evidence="1 4" id="KW-0489">Methyltransferase</keyword>
<reference evidence="4 5" key="1">
    <citation type="submission" date="2019-03" db="EMBL/GenBank/DDBJ databases">
        <title>Genomic Encyclopedia of Type Strains, Phase III (KMG-III): the genomes of soil and plant-associated and newly described type strains.</title>
        <authorList>
            <person name="Whitman W."/>
        </authorList>
    </citation>
    <scope>NUCLEOTIDE SEQUENCE [LARGE SCALE GENOMIC DNA]</scope>
    <source>
        <strain evidence="4 5">DSM 27373</strain>
    </source>
</reference>
<evidence type="ECO:0000313" key="5">
    <source>
        <dbReference type="Proteomes" id="UP000294506"/>
    </source>
</evidence>
<comment type="caution">
    <text evidence="4">The sequence shown here is derived from an EMBL/GenBank/DDBJ whole genome shotgun (WGS) entry which is preliminary data.</text>
</comment>
<dbReference type="Proteomes" id="UP000294506">
    <property type="component" value="Unassembled WGS sequence"/>
</dbReference>
<proteinExistence type="predicted"/>
<keyword evidence="5" id="KW-1185">Reference proteome</keyword>
<dbReference type="EMBL" id="SOAN01000012">
    <property type="protein sequence ID" value="TDS82971.1"/>
    <property type="molecule type" value="Genomic_DNA"/>
</dbReference>
<dbReference type="GO" id="GO:0008168">
    <property type="term" value="F:methyltransferase activity"/>
    <property type="evidence" value="ECO:0007669"/>
    <property type="project" value="UniProtKB-KW"/>
</dbReference>
<evidence type="ECO:0000259" key="3">
    <source>
        <dbReference type="Pfam" id="PF13649"/>
    </source>
</evidence>
<dbReference type="GO" id="GO:0032259">
    <property type="term" value="P:methylation"/>
    <property type="evidence" value="ECO:0007669"/>
    <property type="project" value="UniProtKB-KW"/>
</dbReference>
<dbReference type="InterPro" id="IPR041698">
    <property type="entry name" value="Methyltransf_25"/>
</dbReference>
<dbReference type="InterPro" id="IPR029063">
    <property type="entry name" value="SAM-dependent_MTases_sf"/>
</dbReference>
<protein>
    <submittedName>
        <fullName evidence="4">Ubiquinone/menaquinone biosynthesis C-methylase UbiE</fullName>
    </submittedName>
</protein>
<dbReference type="PANTHER" id="PTHR43861">
    <property type="entry name" value="TRANS-ACONITATE 2-METHYLTRANSFERASE-RELATED"/>
    <property type="match status" value="1"/>
</dbReference>
<gene>
    <name evidence="4" type="ORF">EV640_11238</name>
</gene>
<accession>A0A4R7FW67</accession>
<dbReference type="RefSeq" id="WP_133726626.1">
    <property type="nucleotide sequence ID" value="NZ_SOAN01000012.1"/>
</dbReference>
<keyword evidence="4" id="KW-0830">Ubiquinone</keyword>
<dbReference type="Pfam" id="PF13649">
    <property type="entry name" value="Methyltransf_25"/>
    <property type="match status" value="1"/>
</dbReference>
<sequence>MTGEEDLRVAYGRRAAEYSSLLGTVTQMDTRDRERITAWAGELSTGPVLDAGCGPGHWTAHLHSLGADISGLDLVPEFIGHARARFPGVPFRVGSMTALEVPDGSLAGILAWYSLIHTPLPVLPVLLQELHRALRPGGRLLIGFFGGPDAAVFAHEVSAAHSWSTAAMRQRLEGVGFTVLDAEDREDPGRRAHVSIIAQRGPGLTADHLALTDQDRPVRH</sequence>
<dbReference type="PANTHER" id="PTHR43861:SF1">
    <property type="entry name" value="TRANS-ACONITATE 2-METHYLTRANSFERASE"/>
    <property type="match status" value="1"/>
</dbReference>
<evidence type="ECO:0000256" key="2">
    <source>
        <dbReference type="ARBA" id="ARBA00022679"/>
    </source>
</evidence>
<name>A0A4R7FW67_9MICC</name>
<dbReference type="SUPFAM" id="SSF53335">
    <property type="entry name" value="S-adenosyl-L-methionine-dependent methyltransferases"/>
    <property type="match status" value="1"/>
</dbReference>
<dbReference type="Gene3D" id="3.40.50.150">
    <property type="entry name" value="Vaccinia Virus protein VP39"/>
    <property type="match status" value="1"/>
</dbReference>
<keyword evidence="2" id="KW-0808">Transferase</keyword>